<feature type="compositionally biased region" description="Low complexity" evidence="9">
    <location>
        <begin position="9"/>
        <end position="30"/>
    </location>
</feature>
<keyword evidence="2" id="KW-0813">Transport</keyword>
<evidence type="ECO:0000256" key="4">
    <source>
        <dbReference type="ARBA" id="ARBA00022989"/>
    </source>
</evidence>
<sequence>MFSWFHWGRPASAPSSTRRASSVGSSPSTPKLFKRGRTESRASSLPKLPRFLSQFGTSSSGSKSSTVSRTAGNLSTTPTRTKSTLQTGVEDSVLTVASGKSLPTNETSGEMTKSTQLSKPPKLEVISALTLTVNASRRGSADATVVDHNVIEDYIYQSSSLTRLAVPDDQRSLDQRSIASINELTTYAAFGVTLPSLSRKRAIAAKIAEAAAHQQPTSATIPIRSGESIQKDVSIAEAASTGQPSCAKRRWSLPCAALPPTAAQLGLPLTISVEPTLKKRHSIGSIAETTQATEQAATSTSENEVDKKSSNLRGILRNAPKGAVPPSVIPDPRVIADYSRGSSPAGSGDVDEQTPRKRTDGDVLGELPEFERLLKQKMTPAVFMSNEFIIRKHDIGKEMYFLSRGKVEVLSSDGKTQYSVINMGSFFGELGVLFDIPRTASIRALETCYCMVLTRKHLEDSLQGYPAISQRFRAVVEQRMQEVNAKRAMSRRVKIALPEPTVATVDGSKPHFNSPLGADCIIRVVEAESPGSSPIVPEENLWFYGHEQILRQSKALSLVYDAVNNGYAEGYIYTDSAGCIISFDIAGVEKHLEPKETSVTSLHLLISISVPVLDVFPIIIYDVYNGTGKQHTHTLVSLSWKGISAASRIVDMMDFSASSDLKTREICTEAAAMLLKTSGGWKARNGEQCPHPPPQAFCRTTIRELFTTQPHTT</sequence>
<protein>
    <recommendedName>
        <fullName evidence="10">Cyclic nucleotide-binding domain-containing protein</fullName>
    </recommendedName>
</protein>
<dbReference type="SMART" id="SM00100">
    <property type="entry name" value="cNMP"/>
    <property type="match status" value="1"/>
</dbReference>
<name>A0A507BY11_9FUNG</name>
<dbReference type="InterPro" id="IPR018490">
    <property type="entry name" value="cNMP-bd_dom_sf"/>
</dbReference>
<dbReference type="InterPro" id="IPR018488">
    <property type="entry name" value="cNMP-bd_CS"/>
</dbReference>
<dbReference type="OrthoDB" id="421226at2759"/>
<evidence type="ECO:0000256" key="8">
    <source>
        <dbReference type="ARBA" id="ARBA00023303"/>
    </source>
</evidence>
<evidence type="ECO:0000313" key="12">
    <source>
        <dbReference type="Proteomes" id="UP000319731"/>
    </source>
</evidence>
<feature type="compositionally biased region" description="Low complexity" evidence="9">
    <location>
        <begin position="287"/>
        <end position="302"/>
    </location>
</feature>
<dbReference type="STRING" id="1806994.A0A507BY11"/>
<dbReference type="AlphaFoldDB" id="A0A507BY11"/>
<dbReference type="GO" id="GO:0016020">
    <property type="term" value="C:membrane"/>
    <property type="evidence" value="ECO:0007669"/>
    <property type="project" value="UniProtKB-SubCell"/>
</dbReference>
<dbReference type="Gene3D" id="2.60.120.10">
    <property type="entry name" value="Jelly Rolls"/>
    <property type="match status" value="1"/>
</dbReference>
<dbReference type="CDD" id="cd00038">
    <property type="entry name" value="CAP_ED"/>
    <property type="match status" value="1"/>
</dbReference>
<dbReference type="Pfam" id="PF00027">
    <property type="entry name" value="cNMP_binding"/>
    <property type="match status" value="1"/>
</dbReference>
<feature type="domain" description="Cyclic nucleotide-binding" evidence="10">
    <location>
        <begin position="378"/>
        <end position="479"/>
    </location>
</feature>
<evidence type="ECO:0000313" key="11">
    <source>
        <dbReference type="EMBL" id="TPX32001.1"/>
    </source>
</evidence>
<keyword evidence="3" id="KW-0812">Transmembrane</keyword>
<gene>
    <name evidence="11" type="ORF">SmJEL517_g04826</name>
</gene>
<dbReference type="GeneID" id="42006051"/>
<keyword evidence="4" id="KW-1133">Transmembrane helix</keyword>
<dbReference type="GO" id="GO:0005221">
    <property type="term" value="F:intracellularly cyclic nucleotide-activated monoatomic cation channel activity"/>
    <property type="evidence" value="ECO:0007669"/>
    <property type="project" value="InterPro"/>
</dbReference>
<evidence type="ECO:0000256" key="1">
    <source>
        <dbReference type="ARBA" id="ARBA00004141"/>
    </source>
</evidence>
<dbReference type="InterPro" id="IPR050866">
    <property type="entry name" value="CNG_cation_channel"/>
</dbReference>
<comment type="subcellular location">
    <subcellularLocation>
        <location evidence="1">Membrane</location>
        <topology evidence="1">Multi-pass membrane protein</topology>
    </subcellularLocation>
</comment>
<feature type="compositionally biased region" description="Low complexity" evidence="9">
    <location>
        <begin position="53"/>
        <end position="68"/>
    </location>
</feature>
<evidence type="ECO:0000256" key="3">
    <source>
        <dbReference type="ARBA" id="ARBA00022692"/>
    </source>
</evidence>
<proteinExistence type="predicted"/>
<evidence type="ECO:0000256" key="2">
    <source>
        <dbReference type="ARBA" id="ARBA00022448"/>
    </source>
</evidence>
<dbReference type="PROSITE" id="PS50042">
    <property type="entry name" value="CNMP_BINDING_3"/>
    <property type="match status" value="1"/>
</dbReference>
<keyword evidence="7" id="KW-1071">Ligand-gated ion channel</keyword>
<dbReference type="InterPro" id="IPR014710">
    <property type="entry name" value="RmlC-like_jellyroll"/>
</dbReference>
<feature type="compositionally biased region" description="Polar residues" evidence="9">
    <location>
        <begin position="69"/>
        <end position="89"/>
    </location>
</feature>
<dbReference type="PROSITE" id="PS00889">
    <property type="entry name" value="CNMP_BINDING_2"/>
    <property type="match status" value="1"/>
</dbReference>
<dbReference type="PANTHER" id="PTHR45638:SF11">
    <property type="entry name" value="CYCLIC NUCLEOTIDE-GATED CATION CHANNEL SUBUNIT A"/>
    <property type="match status" value="1"/>
</dbReference>
<accession>A0A507BY11</accession>
<dbReference type="Proteomes" id="UP000319731">
    <property type="component" value="Unassembled WGS sequence"/>
</dbReference>
<dbReference type="EMBL" id="QEAO01000036">
    <property type="protein sequence ID" value="TPX32001.1"/>
    <property type="molecule type" value="Genomic_DNA"/>
</dbReference>
<evidence type="ECO:0000256" key="5">
    <source>
        <dbReference type="ARBA" id="ARBA00023065"/>
    </source>
</evidence>
<feature type="region of interest" description="Disordered" evidence="9">
    <location>
        <begin position="285"/>
        <end position="362"/>
    </location>
</feature>
<dbReference type="InterPro" id="IPR000595">
    <property type="entry name" value="cNMP-bd_dom"/>
</dbReference>
<dbReference type="RefSeq" id="XP_031023297.1">
    <property type="nucleotide sequence ID" value="XM_031170754.1"/>
</dbReference>
<evidence type="ECO:0000256" key="9">
    <source>
        <dbReference type="SAM" id="MobiDB-lite"/>
    </source>
</evidence>
<keyword evidence="6" id="KW-0472">Membrane</keyword>
<reference evidence="11 12" key="1">
    <citation type="journal article" date="2019" name="Sci. Rep.">
        <title>Comparative genomics of chytrid fungi reveal insights into the obligate biotrophic and pathogenic lifestyle of Synchytrium endobioticum.</title>
        <authorList>
            <person name="van de Vossenberg B.T.L.H."/>
            <person name="Warris S."/>
            <person name="Nguyen H.D.T."/>
            <person name="van Gent-Pelzer M.P.E."/>
            <person name="Joly D.L."/>
            <person name="van de Geest H.C."/>
            <person name="Bonants P.J.M."/>
            <person name="Smith D.S."/>
            <person name="Levesque C.A."/>
            <person name="van der Lee T.A.J."/>
        </authorList>
    </citation>
    <scope>NUCLEOTIDE SEQUENCE [LARGE SCALE GENOMIC DNA]</scope>
    <source>
        <strain evidence="11 12">JEL517</strain>
    </source>
</reference>
<evidence type="ECO:0000256" key="7">
    <source>
        <dbReference type="ARBA" id="ARBA00023286"/>
    </source>
</evidence>
<dbReference type="PANTHER" id="PTHR45638">
    <property type="entry name" value="CYCLIC NUCLEOTIDE-GATED CATION CHANNEL SUBUNIT A"/>
    <property type="match status" value="1"/>
</dbReference>
<feature type="compositionally biased region" description="Polar residues" evidence="9">
    <location>
        <begin position="101"/>
        <end position="118"/>
    </location>
</feature>
<keyword evidence="12" id="KW-1185">Reference proteome</keyword>
<keyword evidence="5" id="KW-0406">Ion transport</keyword>
<dbReference type="SUPFAM" id="SSF51206">
    <property type="entry name" value="cAMP-binding domain-like"/>
    <property type="match status" value="1"/>
</dbReference>
<keyword evidence="8" id="KW-0407">Ion channel</keyword>
<evidence type="ECO:0000259" key="10">
    <source>
        <dbReference type="PROSITE" id="PS50042"/>
    </source>
</evidence>
<dbReference type="GO" id="GO:0044877">
    <property type="term" value="F:protein-containing complex binding"/>
    <property type="evidence" value="ECO:0007669"/>
    <property type="project" value="TreeGrafter"/>
</dbReference>
<evidence type="ECO:0000256" key="6">
    <source>
        <dbReference type="ARBA" id="ARBA00023136"/>
    </source>
</evidence>
<feature type="region of interest" description="Disordered" evidence="9">
    <location>
        <begin position="1"/>
        <end position="119"/>
    </location>
</feature>
<comment type="caution">
    <text evidence="11">The sequence shown here is derived from an EMBL/GenBank/DDBJ whole genome shotgun (WGS) entry which is preliminary data.</text>
</comment>
<organism evidence="11 12">
    <name type="scientific">Synchytrium microbalum</name>
    <dbReference type="NCBI Taxonomy" id="1806994"/>
    <lineage>
        <taxon>Eukaryota</taxon>
        <taxon>Fungi</taxon>
        <taxon>Fungi incertae sedis</taxon>
        <taxon>Chytridiomycota</taxon>
        <taxon>Chytridiomycota incertae sedis</taxon>
        <taxon>Chytridiomycetes</taxon>
        <taxon>Synchytriales</taxon>
        <taxon>Synchytriaceae</taxon>
        <taxon>Synchytrium</taxon>
    </lineage>
</organism>